<protein>
    <submittedName>
        <fullName evidence="2">Uncharacterized protein</fullName>
    </submittedName>
</protein>
<dbReference type="Proteomes" id="UP001054945">
    <property type="component" value="Unassembled WGS sequence"/>
</dbReference>
<evidence type="ECO:0000313" key="2">
    <source>
        <dbReference type="EMBL" id="GIX94661.1"/>
    </source>
</evidence>
<comment type="caution">
    <text evidence="2">The sequence shown here is derived from an EMBL/GenBank/DDBJ whole genome shotgun (WGS) entry which is preliminary data.</text>
</comment>
<reference evidence="2 3" key="1">
    <citation type="submission" date="2021-06" db="EMBL/GenBank/DDBJ databases">
        <title>Caerostris extrusa draft genome.</title>
        <authorList>
            <person name="Kono N."/>
            <person name="Arakawa K."/>
        </authorList>
    </citation>
    <scope>NUCLEOTIDE SEQUENCE [LARGE SCALE GENOMIC DNA]</scope>
</reference>
<feature type="region of interest" description="Disordered" evidence="1">
    <location>
        <begin position="50"/>
        <end position="73"/>
    </location>
</feature>
<name>A0AAV4PG49_CAEEX</name>
<evidence type="ECO:0000256" key="1">
    <source>
        <dbReference type="SAM" id="MobiDB-lite"/>
    </source>
</evidence>
<gene>
    <name evidence="2" type="ORF">CEXT_10981</name>
</gene>
<dbReference type="EMBL" id="BPLR01004404">
    <property type="protein sequence ID" value="GIX94661.1"/>
    <property type="molecule type" value="Genomic_DNA"/>
</dbReference>
<evidence type="ECO:0000313" key="3">
    <source>
        <dbReference type="Proteomes" id="UP001054945"/>
    </source>
</evidence>
<proteinExistence type="predicted"/>
<keyword evidence="3" id="KW-1185">Reference proteome</keyword>
<sequence length="73" mass="8572">MWLPCENPDSYELKVCREIQATKKKKKKEVDGSHKKKKIKSLDPTWDIVQFPKTESPSDANGHPKLRELRKPR</sequence>
<accession>A0AAV4PG49</accession>
<organism evidence="2 3">
    <name type="scientific">Caerostris extrusa</name>
    <name type="common">Bark spider</name>
    <name type="synonym">Caerostris bankana</name>
    <dbReference type="NCBI Taxonomy" id="172846"/>
    <lineage>
        <taxon>Eukaryota</taxon>
        <taxon>Metazoa</taxon>
        <taxon>Ecdysozoa</taxon>
        <taxon>Arthropoda</taxon>
        <taxon>Chelicerata</taxon>
        <taxon>Arachnida</taxon>
        <taxon>Araneae</taxon>
        <taxon>Araneomorphae</taxon>
        <taxon>Entelegynae</taxon>
        <taxon>Araneoidea</taxon>
        <taxon>Araneidae</taxon>
        <taxon>Caerostris</taxon>
    </lineage>
</organism>
<dbReference type="AlphaFoldDB" id="A0AAV4PG49"/>